<feature type="region of interest" description="Disordered" evidence="1">
    <location>
        <begin position="74"/>
        <end position="97"/>
    </location>
</feature>
<dbReference type="RefSeq" id="WP_014876987.1">
    <property type="nucleotide sequence ID" value="NC_008596.1"/>
</dbReference>
<dbReference type="Pfam" id="PF17803">
    <property type="entry name" value="Cadherin_4"/>
    <property type="match status" value="1"/>
</dbReference>
<evidence type="ECO:0000259" key="2">
    <source>
        <dbReference type="Pfam" id="PF17803"/>
    </source>
</evidence>
<evidence type="ECO:0000256" key="1">
    <source>
        <dbReference type="SAM" id="MobiDB-lite"/>
    </source>
</evidence>
<name>I7G365_MYCS2</name>
<reference evidence="3 4" key="2">
    <citation type="journal article" date="2009" name="Genome Res.">
        <title>Ortho-proteogenomics: multiple proteomes investigation through orthology and a new MS-based protocol.</title>
        <authorList>
            <person name="Gallien S."/>
            <person name="Perrodou E."/>
            <person name="Carapito C."/>
            <person name="Deshayes C."/>
            <person name="Reyrat J.M."/>
            <person name="Van Dorsselaer A."/>
            <person name="Poch O."/>
            <person name="Schaeffer C."/>
            <person name="Lecompte O."/>
        </authorList>
    </citation>
    <scope>NUCLEOTIDE SEQUENCE [LARGE SCALE GENOMIC DNA]</scope>
    <source>
        <strain evidence="4">ATCC 700084 / mc(2)155</strain>
    </source>
</reference>
<feature type="domain" description="RapA2 cadherin-like" evidence="2">
    <location>
        <begin position="31"/>
        <end position="88"/>
    </location>
</feature>
<organism evidence="3 4">
    <name type="scientific">Mycolicibacterium smegmatis (strain ATCC 700084 / mc(2)155)</name>
    <name type="common">Mycobacterium smegmatis</name>
    <dbReference type="NCBI Taxonomy" id="246196"/>
    <lineage>
        <taxon>Bacteria</taxon>
        <taxon>Bacillati</taxon>
        <taxon>Actinomycetota</taxon>
        <taxon>Actinomycetes</taxon>
        <taxon>Mycobacteriales</taxon>
        <taxon>Mycobacteriaceae</taxon>
        <taxon>Mycolicibacterium</taxon>
    </lineage>
</organism>
<evidence type="ECO:0000313" key="4">
    <source>
        <dbReference type="Proteomes" id="UP000006158"/>
    </source>
</evidence>
<dbReference type="AlphaFoldDB" id="I7G365"/>
<gene>
    <name evidence="3" type="ordered locus">MSMEI_1139</name>
</gene>
<protein>
    <recommendedName>
        <fullName evidence="2">RapA2 cadherin-like domain-containing protein</fullName>
    </recommendedName>
</protein>
<dbReference type="EMBL" id="CP001663">
    <property type="protein sequence ID" value="AFP37616.1"/>
    <property type="molecule type" value="Genomic_DNA"/>
</dbReference>
<dbReference type="PATRIC" id="fig|246196.56.peg.1172"/>
<accession>I7G365</accession>
<proteinExistence type="predicted"/>
<dbReference type="InterPro" id="IPR040853">
    <property type="entry name" value="RapA2_cadherin-like"/>
</dbReference>
<reference evidence="3 4" key="1">
    <citation type="journal article" date="2007" name="Genome Biol.">
        <title>Interrupted coding sequences in Mycobacterium smegmatis: authentic mutations or sequencing errors?</title>
        <authorList>
            <person name="Deshayes C."/>
            <person name="Perrodou E."/>
            <person name="Gallien S."/>
            <person name="Euphrasie D."/>
            <person name="Schaeffer C."/>
            <person name="Van-Dorsselaer A."/>
            <person name="Poch O."/>
            <person name="Lecompte O."/>
            <person name="Reyrat J.M."/>
        </authorList>
    </citation>
    <scope>NUCLEOTIDE SEQUENCE [LARGE SCALE GENOMIC DNA]</scope>
    <source>
        <strain evidence="4">ATCC 700084 / mc(2)155</strain>
    </source>
</reference>
<evidence type="ECO:0000313" key="3">
    <source>
        <dbReference type="EMBL" id="AFP37616.1"/>
    </source>
</evidence>
<dbReference type="Proteomes" id="UP000006158">
    <property type="component" value="Chromosome"/>
</dbReference>
<sequence>MLGRTLINEPDPPRAGRCPAFGCALGLAPCPAAVDDEFVVNKNSSRTLAPLANDTDAKGNSMIDPETVTIVGQPSHGTVTVNDNGAVTDTSTIGAAS</sequence>
<dbReference type="KEGG" id="msg:MSMEI_1139"/>